<dbReference type="SUPFAM" id="SSF58087">
    <property type="entry name" value="Variant surface glycoprotein (N-terminal domain)"/>
    <property type="match status" value="1"/>
</dbReference>
<accession>A0A1J0R5Q6</accession>
<keyword evidence="3" id="KW-1003">Cell membrane</keyword>
<comment type="function">
    <text evidence="1">VSG forms a coat on the surface of the parasite. The trypanosome evades the immune response of the host by expressing a series of antigenically distinct VSGs from an estimated 1000 VSG genes.</text>
</comment>
<reference evidence="9" key="1">
    <citation type="submission" date="2016-08" db="EMBL/GenBank/DDBJ databases">
        <title>VSG repertoire of Trypanosoma brucei EATRO 1125.</title>
        <authorList>
            <person name="Cross G.A."/>
        </authorList>
    </citation>
    <scope>NUCLEOTIDE SEQUENCE</scope>
    <source>
        <strain evidence="9">EATRO 1125</strain>
    </source>
</reference>
<keyword evidence="6" id="KW-0325">Glycoprotein</keyword>
<keyword evidence="5" id="KW-0472">Membrane</keyword>
<keyword evidence="7" id="KW-0449">Lipoprotein</keyword>
<sequence length="489" mass="51819">MTNFYALEAIALFTTAYTVHAASPGFDDAGDLATDLCGEARYNLGLTQIFESETDQIETAIAKAVHRQAALNIAAAATSNPTLALALTALAELQGQMLSTGAQPALTALKAKQKAAAMLKVRLARLADLKAMKIQTLDAGKASTINDAGTWPVAGIKSTTADFTPKGIEAENCSLNDLEDAKGQKKSQIQHTTITKLKLVPEAVFAQSKIKITAAYHGSPASGPATDMDKVSGIASQSITVCATSCLEAKAEVDELAFKTEPVGLFAKAGERGACKEHKTAAKWHQLSTEATLDAICQATTSTFNERNLLLQLTYDSLKNNQQLAKIILLLRRTNDKDGDAAESKAADIVPAVIGSDPSSFDTNIIKFVTQTEHTFTVRGNEIKGTLLKLAVSTSSADILAHLKGEAAKESKIASTQAPVTTKKGSDKCTAITDKAKCKSEDGCKYNEKDNECENIPAKSLEGTTKTNTTGSNSFVIQKAPLLLAFFIK</sequence>
<dbReference type="SUPFAM" id="SSF118251">
    <property type="entry name" value="Variant surface glycoprotein MITAT 1.2, VSG 221, C-terminal domain"/>
    <property type="match status" value="1"/>
</dbReference>
<dbReference type="VEuPathDB" id="TriTrypDB:Tb427_000522300"/>
<organism evidence="9">
    <name type="scientific">Trypanosoma brucei</name>
    <dbReference type="NCBI Taxonomy" id="5691"/>
    <lineage>
        <taxon>Eukaryota</taxon>
        <taxon>Discoba</taxon>
        <taxon>Euglenozoa</taxon>
        <taxon>Kinetoplastea</taxon>
        <taxon>Metakinetoplastina</taxon>
        <taxon>Trypanosomatida</taxon>
        <taxon>Trypanosomatidae</taxon>
        <taxon>Trypanosoma</taxon>
    </lineage>
</organism>
<evidence type="ECO:0000256" key="7">
    <source>
        <dbReference type="ARBA" id="ARBA00023288"/>
    </source>
</evidence>
<keyword evidence="8" id="KW-0732">Signal</keyword>
<evidence type="ECO:0000256" key="5">
    <source>
        <dbReference type="ARBA" id="ARBA00023136"/>
    </source>
</evidence>
<dbReference type="GO" id="GO:0098552">
    <property type="term" value="C:side of membrane"/>
    <property type="evidence" value="ECO:0007669"/>
    <property type="project" value="UniProtKB-KW"/>
</dbReference>
<dbReference type="AlphaFoldDB" id="A0A1J0R5Q6"/>
<proteinExistence type="predicted"/>
<comment type="subcellular location">
    <subcellularLocation>
        <location evidence="2">Cell membrane</location>
        <topology evidence="2">Lipid-anchor</topology>
        <topology evidence="2">GPI-anchor</topology>
    </subcellularLocation>
</comment>
<dbReference type="InterPro" id="IPR027446">
    <property type="entry name" value="VSG_C_dom_sf"/>
</dbReference>
<protein>
    <submittedName>
        <fullName evidence="9">Variant surface glycoprotein 1125.328</fullName>
    </submittedName>
</protein>
<evidence type="ECO:0000256" key="2">
    <source>
        <dbReference type="ARBA" id="ARBA00004609"/>
    </source>
</evidence>
<dbReference type="GO" id="GO:0005886">
    <property type="term" value="C:plasma membrane"/>
    <property type="evidence" value="ECO:0007669"/>
    <property type="project" value="UniProtKB-SubCell"/>
</dbReference>
<evidence type="ECO:0000256" key="6">
    <source>
        <dbReference type="ARBA" id="ARBA00023180"/>
    </source>
</evidence>
<name>A0A1J0R5Q6_9TRYP</name>
<evidence type="ECO:0000256" key="1">
    <source>
        <dbReference type="ARBA" id="ARBA00002523"/>
    </source>
</evidence>
<evidence type="ECO:0000256" key="3">
    <source>
        <dbReference type="ARBA" id="ARBA00022475"/>
    </source>
</evidence>
<keyword evidence="4" id="KW-0336">GPI-anchor</keyword>
<dbReference type="EMBL" id="KX699189">
    <property type="protein sequence ID" value="APD73145.1"/>
    <property type="molecule type" value="Genomic_DNA"/>
</dbReference>
<evidence type="ECO:0000313" key="9">
    <source>
        <dbReference type="EMBL" id="APD73145.1"/>
    </source>
</evidence>
<feature type="chain" id="PRO_5012836926" evidence="8">
    <location>
        <begin position="22"/>
        <end position="489"/>
    </location>
</feature>
<evidence type="ECO:0000256" key="4">
    <source>
        <dbReference type="ARBA" id="ARBA00022622"/>
    </source>
</evidence>
<feature type="signal peptide" evidence="8">
    <location>
        <begin position="1"/>
        <end position="21"/>
    </location>
</feature>
<evidence type="ECO:0000256" key="8">
    <source>
        <dbReference type="SAM" id="SignalP"/>
    </source>
</evidence>